<comment type="similarity">
    <text evidence="2">Belongs to the EamA transporter family.</text>
</comment>
<feature type="transmembrane region" description="Helical" evidence="8">
    <location>
        <begin position="99"/>
        <end position="120"/>
    </location>
</feature>
<evidence type="ECO:0000256" key="6">
    <source>
        <dbReference type="ARBA" id="ARBA00022989"/>
    </source>
</evidence>
<evidence type="ECO:0000313" key="10">
    <source>
        <dbReference type="EMBL" id="CAH0536479.1"/>
    </source>
</evidence>
<reference evidence="10" key="1">
    <citation type="submission" date="2021-11" db="EMBL/GenBank/DDBJ databases">
        <authorList>
            <person name="Rodrigo-Torres L."/>
            <person name="Arahal R. D."/>
            <person name="Lucena T."/>
        </authorList>
    </citation>
    <scope>NUCLEOTIDE SEQUENCE</scope>
    <source>
        <strain evidence="10">CECT 7928</strain>
    </source>
</reference>
<evidence type="ECO:0000256" key="4">
    <source>
        <dbReference type="ARBA" id="ARBA00022475"/>
    </source>
</evidence>
<gene>
    <name evidence="10" type="primary">rarD_1</name>
    <name evidence="10" type="ORF">VMF7928_00443</name>
</gene>
<dbReference type="PANTHER" id="PTHR22911:SF137">
    <property type="entry name" value="SOLUTE CARRIER FAMILY 35 MEMBER G2-RELATED"/>
    <property type="match status" value="1"/>
</dbReference>
<evidence type="ECO:0000256" key="3">
    <source>
        <dbReference type="ARBA" id="ARBA00022448"/>
    </source>
</evidence>
<dbReference type="InterPro" id="IPR004626">
    <property type="entry name" value="RarD"/>
</dbReference>
<comment type="caution">
    <text evidence="10">The sequence shown here is derived from an EMBL/GenBank/DDBJ whole genome shotgun (WGS) entry which is preliminary data.</text>
</comment>
<feature type="transmembrane region" description="Helical" evidence="8">
    <location>
        <begin position="127"/>
        <end position="143"/>
    </location>
</feature>
<feature type="domain" description="EamA" evidence="9">
    <location>
        <begin position="6"/>
        <end position="140"/>
    </location>
</feature>
<feature type="transmembrane region" description="Helical" evidence="8">
    <location>
        <begin position="212"/>
        <end position="231"/>
    </location>
</feature>
<dbReference type="Pfam" id="PF00892">
    <property type="entry name" value="EamA"/>
    <property type="match status" value="2"/>
</dbReference>
<keyword evidence="11" id="KW-1185">Reference proteome</keyword>
<dbReference type="PANTHER" id="PTHR22911">
    <property type="entry name" value="ACYL-MALONYL CONDENSING ENZYME-RELATED"/>
    <property type="match status" value="1"/>
</dbReference>
<evidence type="ECO:0000256" key="5">
    <source>
        <dbReference type="ARBA" id="ARBA00022692"/>
    </source>
</evidence>
<feature type="transmembrane region" description="Helical" evidence="8">
    <location>
        <begin position="7"/>
        <end position="25"/>
    </location>
</feature>
<proteinExistence type="inferred from homology"/>
<name>A0ABN8DZN8_9VIBR</name>
<comment type="subcellular location">
    <subcellularLocation>
        <location evidence="1">Cell membrane</location>
        <topology evidence="1">Multi-pass membrane protein</topology>
    </subcellularLocation>
</comment>
<feature type="transmembrane region" description="Helical" evidence="8">
    <location>
        <begin position="266"/>
        <end position="288"/>
    </location>
</feature>
<dbReference type="NCBIfam" id="TIGR00688">
    <property type="entry name" value="rarD"/>
    <property type="match status" value="1"/>
</dbReference>
<dbReference type="EMBL" id="CAKLDM010000001">
    <property type="protein sequence ID" value="CAH0536479.1"/>
    <property type="molecule type" value="Genomic_DNA"/>
</dbReference>
<keyword evidence="4" id="KW-1003">Cell membrane</keyword>
<dbReference type="InterPro" id="IPR037185">
    <property type="entry name" value="EmrE-like"/>
</dbReference>
<feature type="transmembrane region" description="Helical" evidence="8">
    <location>
        <begin position="37"/>
        <end position="55"/>
    </location>
</feature>
<feature type="transmembrane region" description="Helical" evidence="8">
    <location>
        <begin position="243"/>
        <end position="260"/>
    </location>
</feature>
<evidence type="ECO:0000259" key="9">
    <source>
        <dbReference type="Pfam" id="PF00892"/>
    </source>
</evidence>
<organism evidence="10 11">
    <name type="scientific">Vibrio marisflavi CECT 7928</name>
    <dbReference type="NCBI Taxonomy" id="634439"/>
    <lineage>
        <taxon>Bacteria</taxon>
        <taxon>Pseudomonadati</taxon>
        <taxon>Pseudomonadota</taxon>
        <taxon>Gammaproteobacteria</taxon>
        <taxon>Vibrionales</taxon>
        <taxon>Vibrionaceae</taxon>
        <taxon>Vibrio</taxon>
    </lineage>
</organism>
<sequence>MNTIRLGNLLAALSFIFWGVTPLYYQFLPHASTEELLAVRIIASVPLMALLVLLLRGKLPDIKAILKDKVSFKYAFFASLIYCVSWYTFTWAITNHHVLESSLAFFISPITMVALGYFAYKEPISSGKFLAILFACIGVLYQLVLFGHIPYIALTMAICFTIYGWCKKKISYSWDICLFVEVLALTPFAVAFLVYKSAYVGLEFTGTEWGTALLYLGAAPVTILPLVFYSMSVRMTDMSNIGLMQYIEPSLQFLLAVIVFGEAFDYVKAVSFGFIWLGLVFIVIESVMKRKATYRVNKS</sequence>
<feature type="domain" description="EamA" evidence="9">
    <location>
        <begin position="152"/>
        <end position="283"/>
    </location>
</feature>
<dbReference type="Proteomes" id="UP000838748">
    <property type="component" value="Unassembled WGS sequence"/>
</dbReference>
<dbReference type="SUPFAM" id="SSF103481">
    <property type="entry name" value="Multidrug resistance efflux transporter EmrE"/>
    <property type="match status" value="2"/>
</dbReference>
<feature type="transmembrane region" description="Helical" evidence="8">
    <location>
        <begin position="149"/>
        <end position="166"/>
    </location>
</feature>
<feature type="transmembrane region" description="Helical" evidence="8">
    <location>
        <begin position="75"/>
        <end position="93"/>
    </location>
</feature>
<keyword evidence="5 8" id="KW-0812">Transmembrane</keyword>
<evidence type="ECO:0000313" key="11">
    <source>
        <dbReference type="Proteomes" id="UP000838748"/>
    </source>
</evidence>
<evidence type="ECO:0000256" key="8">
    <source>
        <dbReference type="SAM" id="Phobius"/>
    </source>
</evidence>
<keyword evidence="6 8" id="KW-1133">Transmembrane helix</keyword>
<evidence type="ECO:0000256" key="7">
    <source>
        <dbReference type="ARBA" id="ARBA00023136"/>
    </source>
</evidence>
<keyword evidence="7 8" id="KW-0472">Membrane</keyword>
<dbReference type="RefSeq" id="WP_237359848.1">
    <property type="nucleotide sequence ID" value="NZ_CAKLDM010000001.1"/>
</dbReference>
<accession>A0ABN8DZN8</accession>
<protein>
    <submittedName>
        <fullName evidence="10">Protein RarD</fullName>
    </submittedName>
</protein>
<evidence type="ECO:0000256" key="1">
    <source>
        <dbReference type="ARBA" id="ARBA00004651"/>
    </source>
</evidence>
<evidence type="ECO:0000256" key="2">
    <source>
        <dbReference type="ARBA" id="ARBA00007362"/>
    </source>
</evidence>
<keyword evidence="3" id="KW-0813">Transport</keyword>
<dbReference type="InterPro" id="IPR000620">
    <property type="entry name" value="EamA_dom"/>
</dbReference>
<feature type="transmembrane region" description="Helical" evidence="8">
    <location>
        <begin position="178"/>
        <end position="200"/>
    </location>
</feature>